<dbReference type="InterPro" id="IPR025528">
    <property type="entry name" value="BrnA_antitoxin"/>
</dbReference>
<dbReference type="Pfam" id="PF14384">
    <property type="entry name" value="BrnA_antitoxin"/>
    <property type="match status" value="1"/>
</dbReference>
<evidence type="ECO:0000313" key="1">
    <source>
        <dbReference type="EMBL" id="MBB3963353.1"/>
    </source>
</evidence>
<accession>A0A7W6G9A1</accession>
<reference evidence="1 2" key="1">
    <citation type="submission" date="2020-08" db="EMBL/GenBank/DDBJ databases">
        <title>Genomic Encyclopedia of Type Strains, Phase IV (KMG-IV): sequencing the most valuable type-strain genomes for metagenomic binning, comparative biology and taxonomic classification.</title>
        <authorList>
            <person name="Goeker M."/>
        </authorList>
    </citation>
    <scope>NUCLEOTIDE SEQUENCE [LARGE SCALE GENOMIC DNA]</scope>
    <source>
        <strain evidence="1 2">DSM 26575</strain>
    </source>
</reference>
<dbReference type="AlphaFoldDB" id="A0A7W6G9A1"/>
<comment type="caution">
    <text evidence="1">The sequence shown here is derived from an EMBL/GenBank/DDBJ whole genome shotgun (WGS) entry which is preliminary data.</text>
</comment>
<sequence>MKESNTKSRSLTELQQAELDALDALADEAIDTSDIPEITDDRWTLARKGQLYRPVKQSVTIRLDADILEWFKSHAQGRGYQTEINNALRRYIAEQLKRSG</sequence>
<keyword evidence="2" id="KW-1185">Reference proteome</keyword>
<dbReference type="RefSeq" id="WP_183899071.1">
    <property type="nucleotide sequence ID" value="NZ_JACIDW010000002.1"/>
</dbReference>
<gene>
    <name evidence="1" type="ORF">GGQ67_000978</name>
</gene>
<dbReference type="Proteomes" id="UP000582090">
    <property type="component" value="Unassembled WGS sequence"/>
</dbReference>
<evidence type="ECO:0000313" key="2">
    <source>
        <dbReference type="Proteomes" id="UP000582090"/>
    </source>
</evidence>
<protein>
    <submittedName>
        <fullName evidence="1">Uncharacterized protein (DUF4415 family)</fullName>
    </submittedName>
</protein>
<proteinExistence type="predicted"/>
<dbReference type="EMBL" id="JACIDW010000002">
    <property type="protein sequence ID" value="MBB3963353.1"/>
    <property type="molecule type" value="Genomic_DNA"/>
</dbReference>
<organism evidence="1 2">
    <name type="scientific">Rhizobium metallidurans</name>
    <dbReference type="NCBI Taxonomy" id="1265931"/>
    <lineage>
        <taxon>Bacteria</taxon>
        <taxon>Pseudomonadati</taxon>
        <taxon>Pseudomonadota</taxon>
        <taxon>Alphaproteobacteria</taxon>
        <taxon>Hyphomicrobiales</taxon>
        <taxon>Rhizobiaceae</taxon>
        <taxon>Rhizobium/Agrobacterium group</taxon>
        <taxon>Rhizobium</taxon>
    </lineage>
</organism>
<name>A0A7W6G9A1_9HYPH</name>